<sequence>MARIRFEFDGQTLEADMLDTASAKAIAAKLPYEARVMTWGDEVYFDVPVETPREADAREIMQPGDIAYWLGGPCIAIGFGRTPVSRGDEIRLASPANVFAKATSDVKALKSVKSGSRVKVSLVK</sequence>
<accession>A0A0S3PW50</accession>
<dbReference type="InterPro" id="IPR025658">
    <property type="entry name" value="Cyclophilin_TM1367"/>
</dbReference>
<name>A0A0S3PW50_9BRAD</name>
<dbReference type="Pfam" id="PF04126">
    <property type="entry name" value="Cyclophil_like"/>
    <property type="match status" value="1"/>
</dbReference>
<organism evidence="2 3">
    <name type="scientific">Variibacter gotjawalensis</name>
    <dbReference type="NCBI Taxonomy" id="1333996"/>
    <lineage>
        <taxon>Bacteria</taxon>
        <taxon>Pseudomonadati</taxon>
        <taxon>Pseudomonadota</taxon>
        <taxon>Alphaproteobacteria</taxon>
        <taxon>Hyphomicrobiales</taxon>
        <taxon>Nitrobacteraceae</taxon>
        <taxon>Variibacter</taxon>
    </lineage>
</organism>
<dbReference type="Gene3D" id="2.40.100.20">
    <property type="match status" value="1"/>
</dbReference>
<gene>
    <name evidence="2" type="ORF">GJW-30_1_02659</name>
</gene>
<reference evidence="2 3" key="1">
    <citation type="submission" date="2015-08" db="EMBL/GenBank/DDBJ databases">
        <title>Investigation of the bacterial diversity of lava forest soil.</title>
        <authorList>
            <person name="Lee J.S."/>
        </authorList>
    </citation>
    <scope>NUCLEOTIDE SEQUENCE [LARGE SCALE GENOMIC DNA]</scope>
    <source>
        <strain evidence="2 3">GJW-30</strain>
    </source>
</reference>
<evidence type="ECO:0000259" key="1">
    <source>
        <dbReference type="Pfam" id="PF04126"/>
    </source>
</evidence>
<dbReference type="OrthoDB" id="7061637at2"/>
<dbReference type="KEGG" id="vgo:GJW-30_1_02659"/>
<dbReference type="RefSeq" id="WP_096356069.1">
    <property type="nucleotide sequence ID" value="NZ_AP014946.1"/>
</dbReference>
<evidence type="ECO:0000313" key="3">
    <source>
        <dbReference type="Proteomes" id="UP000236884"/>
    </source>
</evidence>
<dbReference type="AlphaFoldDB" id="A0A0S3PW50"/>
<dbReference type="Proteomes" id="UP000236884">
    <property type="component" value="Chromosome"/>
</dbReference>
<evidence type="ECO:0000313" key="2">
    <source>
        <dbReference type="EMBL" id="BAT60124.1"/>
    </source>
</evidence>
<feature type="domain" description="Cyclophilin TM1367-like" evidence="1">
    <location>
        <begin position="3"/>
        <end position="120"/>
    </location>
</feature>
<proteinExistence type="predicted"/>
<dbReference type="InterPro" id="IPR029000">
    <property type="entry name" value="Cyclophilin-like_dom_sf"/>
</dbReference>
<dbReference type="EMBL" id="AP014946">
    <property type="protein sequence ID" value="BAT60124.1"/>
    <property type="molecule type" value="Genomic_DNA"/>
</dbReference>
<dbReference type="SUPFAM" id="SSF50891">
    <property type="entry name" value="Cyclophilin-like"/>
    <property type="match status" value="1"/>
</dbReference>
<protein>
    <recommendedName>
        <fullName evidence="1">Cyclophilin TM1367-like domain-containing protein</fullName>
    </recommendedName>
</protein>
<keyword evidence="3" id="KW-1185">Reference proteome</keyword>